<dbReference type="PANTHER" id="PTHR23033:SF14">
    <property type="entry name" value="GLYCOPROTEIN-N-ACETYLGALACTOSAMINE 3-BETA-GALACTOSYLTRANSFERASE 1-RELATED"/>
    <property type="match status" value="1"/>
</dbReference>
<evidence type="ECO:0000256" key="3">
    <source>
        <dbReference type="ARBA" id="ARBA00006462"/>
    </source>
</evidence>
<evidence type="ECO:0000256" key="6">
    <source>
        <dbReference type="ARBA" id="ARBA00022679"/>
    </source>
</evidence>
<name>A0AAE0ERM7_9CHLO</name>
<dbReference type="InterPro" id="IPR026050">
    <property type="entry name" value="C1GALT1/C1GALT1_chp1"/>
</dbReference>
<protein>
    <recommendedName>
        <fullName evidence="4">N-acetylgalactosaminide beta-1,3-galactosyltransferase</fullName>
        <ecNumber evidence="4">2.4.1.122</ecNumber>
    </recommendedName>
</protein>
<keyword evidence="8" id="KW-0547">Nucleotide-binding</keyword>
<keyword evidence="6" id="KW-0808">Transferase</keyword>
<dbReference type="GO" id="GO:0000166">
    <property type="term" value="F:nucleotide binding"/>
    <property type="evidence" value="ECO:0007669"/>
    <property type="project" value="UniProtKB-KW"/>
</dbReference>
<comment type="similarity">
    <text evidence="3">Belongs to the glycosyltransferase 31 family. Beta3-Gal-T subfamily.</text>
</comment>
<comment type="caution">
    <text evidence="14">The sequence shown here is derived from an EMBL/GenBank/DDBJ whole genome shotgun (WGS) entry which is preliminary data.</text>
</comment>
<reference evidence="14 15" key="1">
    <citation type="journal article" date="2015" name="Genome Biol. Evol.">
        <title>Comparative Genomics of a Bacterivorous Green Alga Reveals Evolutionary Causalities and Consequences of Phago-Mixotrophic Mode of Nutrition.</title>
        <authorList>
            <person name="Burns J.A."/>
            <person name="Paasch A."/>
            <person name="Narechania A."/>
            <person name="Kim E."/>
        </authorList>
    </citation>
    <scope>NUCLEOTIDE SEQUENCE [LARGE SCALE GENOMIC DNA]</scope>
    <source>
        <strain evidence="14 15">PLY_AMNH</strain>
    </source>
</reference>
<dbReference type="PANTHER" id="PTHR23033">
    <property type="entry name" value="BETA1,3-GALACTOSYLTRANSFERASE"/>
    <property type="match status" value="1"/>
</dbReference>
<dbReference type="AlphaFoldDB" id="A0AAE0ERM7"/>
<evidence type="ECO:0000259" key="12">
    <source>
        <dbReference type="Pfam" id="PF02434"/>
    </source>
</evidence>
<keyword evidence="5" id="KW-0328">Glycosyltransferase</keyword>
<dbReference type="InterPro" id="IPR049625">
    <property type="entry name" value="Glyco_transf_61_cat"/>
</dbReference>
<evidence type="ECO:0000313" key="15">
    <source>
        <dbReference type="Proteomes" id="UP001190700"/>
    </source>
</evidence>
<feature type="domain" description="Fringe-like glycosyltransferase" evidence="12">
    <location>
        <begin position="462"/>
        <end position="651"/>
    </location>
</feature>
<dbReference type="Gene3D" id="3.90.550.50">
    <property type="match status" value="1"/>
</dbReference>
<organism evidence="14 15">
    <name type="scientific">Cymbomonas tetramitiformis</name>
    <dbReference type="NCBI Taxonomy" id="36881"/>
    <lineage>
        <taxon>Eukaryota</taxon>
        <taxon>Viridiplantae</taxon>
        <taxon>Chlorophyta</taxon>
        <taxon>Pyramimonadophyceae</taxon>
        <taxon>Pyramimonadales</taxon>
        <taxon>Pyramimonadaceae</taxon>
        <taxon>Cymbomonas</taxon>
    </lineage>
</organism>
<keyword evidence="9" id="KW-0735">Signal-anchor</keyword>
<evidence type="ECO:0000256" key="9">
    <source>
        <dbReference type="ARBA" id="ARBA00022968"/>
    </source>
</evidence>
<feature type="domain" description="Glycosyltransferase 61 catalytic" evidence="13">
    <location>
        <begin position="251"/>
        <end position="342"/>
    </location>
</feature>
<keyword evidence="10" id="KW-1133">Transmembrane helix</keyword>
<dbReference type="EC" id="2.4.1.122" evidence="4"/>
<keyword evidence="15" id="KW-1185">Reference proteome</keyword>
<dbReference type="GO" id="GO:0016263">
    <property type="term" value="F:glycoprotein-N-acetylgalactosamine 3-beta-galactosyltransferase activity"/>
    <property type="evidence" value="ECO:0007669"/>
    <property type="project" value="UniProtKB-EC"/>
</dbReference>
<proteinExistence type="inferred from homology"/>
<comment type="pathway">
    <text evidence="2">Protein modification; protein glycosylation.</text>
</comment>
<evidence type="ECO:0000256" key="11">
    <source>
        <dbReference type="ARBA" id="ARBA00023136"/>
    </source>
</evidence>
<dbReference type="EMBL" id="LGRX02034339">
    <property type="protein sequence ID" value="KAK3238071.1"/>
    <property type="molecule type" value="Genomic_DNA"/>
</dbReference>
<dbReference type="Pfam" id="PF04577">
    <property type="entry name" value="Glyco_transf_61"/>
    <property type="match status" value="1"/>
</dbReference>
<evidence type="ECO:0000256" key="4">
    <source>
        <dbReference type="ARBA" id="ARBA00012557"/>
    </source>
</evidence>
<accession>A0AAE0ERM7</accession>
<evidence type="ECO:0000259" key="13">
    <source>
        <dbReference type="Pfam" id="PF04577"/>
    </source>
</evidence>
<gene>
    <name evidence="14" type="ORF">CYMTET_51893</name>
</gene>
<evidence type="ECO:0000256" key="2">
    <source>
        <dbReference type="ARBA" id="ARBA00004922"/>
    </source>
</evidence>
<evidence type="ECO:0000256" key="8">
    <source>
        <dbReference type="ARBA" id="ARBA00022741"/>
    </source>
</evidence>
<evidence type="ECO:0000313" key="14">
    <source>
        <dbReference type="EMBL" id="KAK3238071.1"/>
    </source>
</evidence>
<sequence length="707" mass="79194">MTFNAANVREKVERGLVWFEPEYNHPKRCVPCNNPVPTPNWDAPRSGPVKVIPGDYVTDDTPLKMGRWRAEGGLLSEGGHKCGMMWVHKIVAKSPADLSECFAHHQQEIADRGQTQTPSVIEHVHHHQGTTLALQWYSGNPGHQLMDSMFSLVPIILASLAGEPPYSKIILQQEPEAECTDSEWICAILKKLAVFGSGVHEVEQLQQPPHTLNCFERLLVPRPGLFGRDPRTRLPLSAFVEFKAHLARAFHLDLSTSTSSDAQLVKRMLVYAHKTTGRRAWVDAEETMRHLKPFFEVEYVTDFSALTVEQQARKFHEAEVVVMVHGGQMANVIFCRPSTVVIEISCTGYSHINTAFPLALLGIKFRSVSTNELSGGCLADPQHEQDPLHRNVSLSAESLAQHLVELEHEAARWAHFGDLKKVEEGPALCSSLRHAIPRFEVYESVARHIPVTPLAAAEKSGQQRILCWVFTSEQFHQTRAVSVKHSWGSKCEHLVFISNVSDASLPSITVDIPFDSHDNLWQKTQAAIITLHRLYGEDYDWFVKADDDTFLLMENLRRYLQSREVQTALQSGQPMYIGRRMNTTYFHSHRLRPGQRCEDCCLFNAGGPAYALDRIALGRLAPSISTCFANVRSSTDDLYLGCCLQSIGIDPFDTRDADGALLHSKGGLATCNKKICMESSDGHDVIGTLLRKESERLQLVVSQLFLL</sequence>
<dbReference type="GO" id="GO:0016020">
    <property type="term" value="C:membrane"/>
    <property type="evidence" value="ECO:0007669"/>
    <property type="project" value="UniProtKB-SubCell"/>
</dbReference>
<evidence type="ECO:0000256" key="1">
    <source>
        <dbReference type="ARBA" id="ARBA00004606"/>
    </source>
</evidence>
<evidence type="ECO:0000256" key="7">
    <source>
        <dbReference type="ARBA" id="ARBA00022692"/>
    </source>
</evidence>
<keyword evidence="11" id="KW-0472">Membrane</keyword>
<dbReference type="InterPro" id="IPR003378">
    <property type="entry name" value="Fringe-like_glycosylTrfase"/>
</dbReference>
<evidence type="ECO:0000256" key="10">
    <source>
        <dbReference type="ARBA" id="ARBA00022989"/>
    </source>
</evidence>
<comment type="subcellular location">
    <subcellularLocation>
        <location evidence="1">Membrane</location>
        <topology evidence="1">Single-pass type II membrane protein</topology>
    </subcellularLocation>
</comment>
<keyword evidence="7" id="KW-0812">Transmembrane</keyword>
<dbReference type="Proteomes" id="UP001190700">
    <property type="component" value="Unassembled WGS sequence"/>
</dbReference>
<dbReference type="Pfam" id="PF02434">
    <property type="entry name" value="Fringe"/>
    <property type="match status" value="1"/>
</dbReference>
<evidence type="ECO:0000256" key="5">
    <source>
        <dbReference type="ARBA" id="ARBA00022676"/>
    </source>
</evidence>